<organism evidence="3 4">
    <name type="scientific">Novosphingobium sediminis</name>
    <dbReference type="NCBI Taxonomy" id="707214"/>
    <lineage>
        <taxon>Bacteria</taxon>
        <taxon>Pseudomonadati</taxon>
        <taxon>Pseudomonadota</taxon>
        <taxon>Alphaproteobacteria</taxon>
        <taxon>Sphingomonadales</taxon>
        <taxon>Sphingomonadaceae</taxon>
        <taxon>Novosphingobium</taxon>
    </lineage>
</organism>
<dbReference type="Pfam" id="PF13561">
    <property type="entry name" value="adh_short_C2"/>
    <property type="match status" value="1"/>
</dbReference>
<sequence length="249" mass="25985">MALPASPERSAGKVVLVTGSGQGIGAAIAAEFARRGYRVAGADRAYAGVEAGSDLLRIACDVGDRASVEMMIGTVQEALGPIEILVNNAGIYPMQPFETISPEDWSRVMATNLTSVFNTCQCALPAMRQAGWGRVINIVSNTFFMGLPNFAHYIASKGAVIGMTRSIAAEYGRFGITANCIAPNFTRTEGTAVVEAQAPEVVAQTVASQAIPRVALPQDVLDAVLFLAGEGAGFMTGQTLVCDGGTIKH</sequence>
<dbReference type="RefSeq" id="WP_170233889.1">
    <property type="nucleotide sequence ID" value="NZ_BJYR01000024.1"/>
</dbReference>
<dbReference type="InterPro" id="IPR036291">
    <property type="entry name" value="NAD(P)-bd_dom_sf"/>
</dbReference>
<dbReference type="Gene3D" id="3.40.50.720">
    <property type="entry name" value="NAD(P)-binding Rossmann-like Domain"/>
    <property type="match status" value="1"/>
</dbReference>
<keyword evidence="4" id="KW-1185">Reference proteome</keyword>
<dbReference type="AlphaFoldDB" id="A0A512APJ1"/>
<evidence type="ECO:0000256" key="1">
    <source>
        <dbReference type="ARBA" id="ARBA00006484"/>
    </source>
</evidence>
<evidence type="ECO:0000259" key="2">
    <source>
        <dbReference type="SMART" id="SM00822"/>
    </source>
</evidence>
<dbReference type="EMBL" id="BJYR01000024">
    <property type="protein sequence ID" value="GEO01628.1"/>
    <property type="molecule type" value="Genomic_DNA"/>
</dbReference>
<proteinExistence type="inferred from homology"/>
<dbReference type="SUPFAM" id="SSF51735">
    <property type="entry name" value="NAD(P)-binding Rossmann-fold domains"/>
    <property type="match status" value="1"/>
</dbReference>
<dbReference type="FunFam" id="3.40.50.720:FF:000084">
    <property type="entry name" value="Short-chain dehydrogenase reductase"/>
    <property type="match status" value="1"/>
</dbReference>
<gene>
    <name evidence="3" type="ORF">NSE01_34600</name>
</gene>
<dbReference type="PANTHER" id="PTHR42879:SF2">
    <property type="entry name" value="3-OXOACYL-[ACYL-CARRIER-PROTEIN] REDUCTASE FABG"/>
    <property type="match status" value="1"/>
</dbReference>
<evidence type="ECO:0000313" key="3">
    <source>
        <dbReference type="EMBL" id="GEO01628.1"/>
    </source>
</evidence>
<feature type="domain" description="Ketoreductase" evidence="2">
    <location>
        <begin position="13"/>
        <end position="184"/>
    </location>
</feature>
<comment type="caution">
    <text evidence="3">The sequence shown here is derived from an EMBL/GenBank/DDBJ whole genome shotgun (WGS) entry which is preliminary data.</text>
</comment>
<name>A0A512APJ1_9SPHN</name>
<reference evidence="3 4" key="1">
    <citation type="submission" date="2019-07" db="EMBL/GenBank/DDBJ databases">
        <title>Whole genome shotgun sequence of Novosphingobium sediminis NBRC 106119.</title>
        <authorList>
            <person name="Hosoyama A."/>
            <person name="Uohara A."/>
            <person name="Ohji S."/>
            <person name="Ichikawa N."/>
        </authorList>
    </citation>
    <scope>NUCLEOTIDE SEQUENCE [LARGE SCALE GENOMIC DNA]</scope>
    <source>
        <strain evidence="3 4">NBRC 106119</strain>
    </source>
</reference>
<dbReference type="InterPro" id="IPR002347">
    <property type="entry name" value="SDR_fam"/>
</dbReference>
<dbReference type="PANTHER" id="PTHR42879">
    <property type="entry name" value="3-OXOACYL-(ACYL-CARRIER-PROTEIN) REDUCTASE"/>
    <property type="match status" value="1"/>
</dbReference>
<dbReference type="Proteomes" id="UP000321464">
    <property type="component" value="Unassembled WGS sequence"/>
</dbReference>
<accession>A0A512APJ1</accession>
<dbReference type="InterPro" id="IPR057326">
    <property type="entry name" value="KR_dom"/>
</dbReference>
<protein>
    <recommendedName>
        <fullName evidence="2">Ketoreductase domain-containing protein</fullName>
    </recommendedName>
</protein>
<dbReference type="PRINTS" id="PR00080">
    <property type="entry name" value="SDRFAMILY"/>
</dbReference>
<comment type="similarity">
    <text evidence="1">Belongs to the short-chain dehydrogenases/reductases (SDR) family.</text>
</comment>
<evidence type="ECO:0000313" key="4">
    <source>
        <dbReference type="Proteomes" id="UP000321464"/>
    </source>
</evidence>
<dbReference type="PRINTS" id="PR00081">
    <property type="entry name" value="GDHRDH"/>
</dbReference>
<dbReference type="InterPro" id="IPR050259">
    <property type="entry name" value="SDR"/>
</dbReference>
<dbReference type="SMART" id="SM00822">
    <property type="entry name" value="PKS_KR"/>
    <property type="match status" value="1"/>
</dbReference>